<evidence type="ECO:0000313" key="3">
    <source>
        <dbReference type="Proteomes" id="UP000729402"/>
    </source>
</evidence>
<reference evidence="2" key="1">
    <citation type="journal article" date="2021" name="bioRxiv">
        <title>Whole Genome Assembly and Annotation of Northern Wild Rice, Zizania palustris L., Supports a Whole Genome Duplication in the Zizania Genus.</title>
        <authorList>
            <person name="Haas M."/>
            <person name="Kono T."/>
            <person name="Macchietto M."/>
            <person name="Millas R."/>
            <person name="McGilp L."/>
            <person name="Shao M."/>
            <person name="Duquette J."/>
            <person name="Hirsch C.N."/>
            <person name="Kimball J."/>
        </authorList>
    </citation>
    <scope>NUCLEOTIDE SEQUENCE</scope>
    <source>
        <tissue evidence="2">Fresh leaf tissue</tissue>
    </source>
</reference>
<evidence type="ECO:0000313" key="2">
    <source>
        <dbReference type="EMBL" id="KAG8088486.1"/>
    </source>
</evidence>
<accession>A0A8J5WFA8</accession>
<dbReference type="Proteomes" id="UP000729402">
    <property type="component" value="Unassembled WGS sequence"/>
</dbReference>
<organism evidence="2 3">
    <name type="scientific">Zizania palustris</name>
    <name type="common">Northern wild rice</name>
    <dbReference type="NCBI Taxonomy" id="103762"/>
    <lineage>
        <taxon>Eukaryota</taxon>
        <taxon>Viridiplantae</taxon>
        <taxon>Streptophyta</taxon>
        <taxon>Embryophyta</taxon>
        <taxon>Tracheophyta</taxon>
        <taxon>Spermatophyta</taxon>
        <taxon>Magnoliopsida</taxon>
        <taxon>Liliopsida</taxon>
        <taxon>Poales</taxon>
        <taxon>Poaceae</taxon>
        <taxon>BOP clade</taxon>
        <taxon>Oryzoideae</taxon>
        <taxon>Oryzeae</taxon>
        <taxon>Zizaniinae</taxon>
        <taxon>Zizania</taxon>
    </lineage>
</organism>
<feature type="region of interest" description="Disordered" evidence="1">
    <location>
        <begin position="37"/>
        <end position="72"/>
    </location>
</feature>
<name>A0A8J5WFA8_ZIZPA</name>
<comment type="caution">
    <text evidence="2">The sequence shown here is derived from an EMBL/GenBank/DDBJ whole genome shotgun (WGS) entry which is preliminary data.</text>
</comment>
<keyword evidence="3" id="KW-1185">Reference proteome</keyword>
<proteinExistence type="predicted"/>
<protein>
    <submittedName>
        <fullName evidence="2">Uncharacterized protein</fullName>
    </submittedName>
</protein>
<evidence type="ECO:0000256" key="1">
    <source>
        <dbReference type="SAM" id="MobiDB-lite"/>
    </source>
</evidence>
<dbReference type="EMBL" id="JAAALK010000082">
    <property type="protein sequence ID" value="KAG8088486.1"/>
    <property type="molecule type" value="Genomic_DNA"/>
</dbReference>
<sequence length="98" mass="10290">MSCVAAGTEDSDEAWARTRLPEAWSLEVRVRDKMAFAPGREPRILSPSASNPEAEGKASGSQRPSKGYPKDGCVVAPNGACGAYQGEASSTKIGARHL</sequence>
<dbReference type="AlphaFoldDB" id="A0A8J5WFA8"/>
<gene>
    <name evidence="2" type="ORF">GUJ93_ZPchr0010g9159</name>
</gene>
<reference evidence="2" key="2">
    <citation type="submission" date="2021-02" db="EMBL/GenBank/DDBJ databases">
        <authorList>
            <person name="Kimball J.A."/>
            <person name="Haas M.W."/>
            <person name="Macchietto M."/>
            <person name="Kono T."/>
            <person name="Duquette J."/>
            <person name="Shao M."/>
        </authorList>
    </citation>
    <scope>NUCLEOTIDE SEQUENCE</scope>
    <source>
        <tissue evidence="2">Fresh leaf tissue</tissue>
    </source>
</reference>